<name>A0AAV4XLX4_CAEEX</name>
<evidence type="ECO:0000313" key="3">
    <source>
        <dbReference type="Proteomes" id="UP001054945"/>
    </source>
</evidence>
<comment type="caution">
    <text evidence="2">The sequence shown here is derived from an EMBL/GenBank/DDBJ whole genome shotgun (WGS) entry which is preliminary data.</text>
</comment>
<feature type="region of interest" description="Disordered" evidence="1">
    <location>
        <begin position="156"/>
        <end position="232"/>
    </location>
</feature>
<dbReference type="AlphaFoldDB" id="A0AAV4XLX4"/>
<reference evidence="2 3" key="1">
    <citation type="submission" date="2021-06" db="EMBL/GenBank/DDBJ databases">
        <title>Caerostris extrusa draft genome.</title>
        <authorList>
            <person name="Kono N."/>
            <person name="Arakawa K."/>
        </authorList>
    </citation>
    <scope>NUCLEOTIDE SEQUENCE [LARGE SCALE GENOMIC DNA]</scope>
</reference>
<protein>
    <submittedName>
        <fullName evidence="2">Uncharacterized protein</fullName>
    </submittedName>
</protein>
<accession>A0AAV4XLX4</accession>
<sequence>MTTKRKSYTFRWDIKTCTFMIFLYLNHSAVFAGNKRNPNNNHGPYEKHHRENKESFSALCITPEELDGECHLECWASAYENYHLKSCEWNSETFCCPYRNEENIRIVSSYNLHPPDKSLIKLTNSPVKSLLLDIIVKPIISVLLNTSSGTIDQTLHHNDQETIPSIRSPDHQTKTPIRSSDPAYIKLPNRDLPKTKAPIQSPNHAFTRLSNRYPPMTKTPIRSPDPADTRLPNRDIPMAQAPIRSPEPSFYKIALFESTNNKNSNSIIRSCLYRITKSGLTEDKSSNSIPMADHQSPVL</sequence>
<feature type="compositionally biased region" description="Polar residues" evidence="1">
    <location>
        <begin position="198"/>
        <end position="210"/>
    </location>
</feature>
<dbReference type="EMBL" id="BPLR01000607">
    <property type="protein sequence ID" value="GIY95981.1"/>
    <property type="molecule type" value="Genomic_DNA"/>
</dbReference>
<gene>
    <name evidence="2" type="ORF">CEXT_404351</name>
</gene>
<organism evidence="2 3">
    <name type="scientific">Caerostris extrusa</name>
    <name type="common">Bark spider</name>
    <name type="synonym">Caerostris bankana</name>
    <dbReference type="NCBI Taxonomy" id="172846"/>
    <lineage>
        <taxon>Eukaryota</taxon>
        <taxon>Metazoa</taxon>
        <taxon>Ecdysozoa</taxon>
        <taxon>Arthropoda</taxon>
        <taxon>Chelicerata</taxon>
        <taxon>Arachnida</taxon>
        <taxon>Araneae</taxon>
        <taxon>Araneomorphae</taxon>
        <taxon>Entelegynae</taxon>
        <taxon>Araneoidea</taxon>
        <taxon>Araneidae</taxon>
        <taxon>Caerostris</taxon>
    </lineage>
</organism>
<dbReference type="Proteomes" id="UP001054945">
    <property type="component" value="Unassembled WGS sequence"/>
</dbReference>
<evidence type="ECO:0000313" key="2">
    <source>
        <dbReference type="EMBL" id="GIY95981.1"/>
    </source>
</evidence>
<evidence type="ECO:0000256" key="1">
    <source>
        <dbReference type="SAM" id="MobiDB-lite"/>
    </source>
</evidence>
<keyword evidence="3" id="KW-1185">Reference proteome</keyword>
<proteinExistence type="predicted"/>